<evidence type="ECO:0000256" key="10">
    <source>
        <dbReference type="ARBA" id="ARBA00039862"/>
    </source>
</evidence>
<comment type="catalytic activity">
    <reaction evidence="19">
        <text>2-oxobutanoate + L-alanine = (2S)-2-aminobutanoate + pyruvate</text>
        <dbReference type="Rhea" id="RHEA:77355"/>
        <dbReference type="ChEBI" id="CHEBI:15361"/>
        <dbReference type="ChEBI" id="CHEBI:16763"/>
        <dbReference type="ChEBI" id="CHEBI:57972"/>
        <dbReference type="ChEBI" id="CHEBI:74359"/>
        <dbReference type="EC" id="2.6.1.44"/>
    </reaction>
</comment>
<evidence type="ECO:0000256" key="3">
    <source>
        <dbReference type="ARBA" id="ARBA00008954"/>
    </source>
</evidence>
<accession>A0A2T7NH01</accession>
<comment type="catalytic activity">
    <reaction evidence="32">
        <text>N(omega)-methyl-L-arginine + glyoxylate = 5-(3-methylguanidino)-2-oxopentanoate + glycine</text>
        <dbReference type="Rhea" id="RHEA:77323"/>
        <dbReference type="ChEBI" id="CHEBI:36655"/>
        <dbReference type="ChEBI" id="CHEBI:57305"/>
        <dbReference type="ChEBI" id="CHEBI:114953"/>
        <dbReference type="ChEBI" id="CHEBI:197314"/>
    </reaction>
</comment>
<dbReference type="Pfam" id="PF00202">
    <property type="entry name" value="Aminotran_3"/>
    <property type="match status" value="1"/>
</dbReference>
<evidence type="ECO:0000256" key="7">
    <source>
        <dbReference type="ARBA" id="ARBA00022679"/>
    </source>
</evidence>
<comment type="catalytic activity">
    <reaction evidence="24">
        <text>2-oxopentanoate + N(omega),N(omega)-dimethyl-L-arginine = 5-(3,3-dimethylguanidino)-2-oxopentanoate + L-2-aminopentanoate</text>
        <dbReference type="Rhea" id="RHEA:77359"/>
        <dbReference type="ChEBI" id="CHEBI:28644"/>
        <dbReference type="ChEBI" id="CHEBI:58326"/>
        <dbReference type="ChEBI" id="CHEBI:58441"/>
        <dbReference type="ChEBI" id="CHEBI:197301"/>
    </reaction>
</comment>
<dbReference type="InterPro" id="IPR015424">
    <property type="entry name" value="PyrdxlP-dep_Trfase"/>
</dbReference>
<comment type="catalytic activity">
    <reaction evidence="16">
        <text>(2S)-2-aminobutanoate + glyoxylate = 2-oxobutanoate + glycine</text>
        <dbReference type="Rhea" id="RHEA:77339"/>
        <dbReference type="ChEBI" id="CHEBI:16763"/>
        <dbReference type="ChEBI" id="CHEBI:36655"/>
        <dbReference type="ChEBI" id="CHEBI:57305"/>
        <dbReference type="ChEBI" id="CHEBI:74359"/>
    </reaction>
</comment>
<comment type="catalytic activity">
    <reaction evidence="31">
        <text>N(omega),N(omega)-dimethyl-L-arginine + 2-oxobutanoate = 5-(3,3-dimethylguanidino)-2-oxopentanoate + (2S)-2-aminobutanoate</text>
        <dbReference type="Rhea" id="RHEA:77351"/>
        <dbReference type="ChEBI" id="CHEBI:16763"/>
        <dbReference type="ChEBI" id="CHEBI:58326"/>
        <dbReference type="ChEBI" id="CHEBI:74359"/>
        <dbReference type="ChEBI" id="CHEBI:197301"/>
    </reaction>
</comment>
<comment type="subunit">
    <text evidence="4">Homotetramer.</text>
</comment>
<dbReference type="OrthoDB" id="10261433at2759"/>
<keyword evidence="38" id="KW-1185">Reference proteome</keyword>
<evidence type="ECO:0000256" key="28">
    <source>
        <dbReference type="ARBA" id="ARBA00047892"/>
    </source>
</evidence>
<comment type="catalytic activity">
    <reaction evidence="34">
        <text>N(omega),N('omega)-dimethyl-L-arginine + glyoxylate = 5-(3,3'-dimethylguanidino)-2-oxopentanoate + glycine</text>
        <dbReference type="Rhea" id="RHEA:77315"/>
        <dbReference type="ChEBI" id="CHEBI:36655"/>
        <dbReference type="ChEBI" id="CHEBI:57305"/>
        <dbReference type="ChEBI" id="CHEBI:197308"/>
        <dbReference type="ChEBI" id="CHEBI:197310"/>
    </reaction>
</comment>
<dbReference type="GO" id="GO:0030170">
    <property type="term" value="F:pyridoxal phosphate binding"/>
    <property type="evidence" value="ECO:0007669"/>
    <property type="project" value="InterPro"/>
</dbReference>
<evidence type="ECO:0000256" key="9">
    <source>
        <dbReference type="ARBA" id="ARBA00039130"/>
    </source>
</evidence>
<dbReference type="GO" id="GO:0047305">
    <property type="term" value="F:(R)-3-amino-2-methylpropionate-pyruvate transaminase activity"/>
    <property type="evidence" value="ECO:0007669"/>
    <property type="project" value="UniProtKB-EC"/>
</dbReference>
<keyword evidence="7" id="KW-0808">Transferase</keyword>
<comment type="catalytic activity">
    <reaction evidence="20">
        <text>N(omega)-methyl-L-arginine + pyruvate = 5-(3-methylguanidino)-2-oxopentanoate + L-alanine</text>
        <dbReference type="Rhea" id="RHEA:77319"/>
        <dbReference type="ChEBI" id="CHEBI:15361"/>
        <dbReference type="ChEBI" id="CHEBI:57972"/>
        <dbReference type="ChEBI" id="CHEBI:114953"/>
        <dbReference type="ChEBI" id="CHEBI:197314"/>
    </reaction>
</comment>
<dbReference type="Gene3D" id="3.90.1150.10">
    <property type="entry name" value="Aspartate Aminotransferase, domain 1"/>
    <property type="match status" value="1"/>
</dbReference>
<dbReference type="STRING" id="400727.A0A2T7NH01"/>
<comment type="catalytic activity">
    <reaction evidence="22">
        <text>N(omega),N('omega)-dimethyl-L-arginine + pyruvate = 5-(3,3'-dimethylguanidino)-2-oxopentanoate + L-alanine</text>
        <dbReference type="Rhea" id="RHEA:77307"/>
        <dbReference type="ChEBI" id="CHEBI:15361"/>
        <dbReference type="ChEBI" id="CHEBI:57972"/>
        <dbReference type="ChEBI" id="CHEBI:197308"/>
        <dbReference type="ChEBI" id="CHEBI:197310"/>
    </reaction>
</comment>
<comment type="catalytic activity">
    <reaction evidence="30">
        <text>2-oxohexanoate + N(omega),N(omega)-dimethyl-L-arginine = L-2-aminohexanoate + 5-(3,3-dimethylguanidino)-2-oxopentanoate</text>
        <dbReference type="Rhea" id="RHEA:77363"/>
        <dbReference type="ChEBI" id="CHEBI:35177"/>
        <dbReference type="ChEBI" id="CHEBI:58326"/>
        <dbReference type="ChEBI" id="CHEBI:58455"/>
        <dbReference type="ChEBI" id="CHEBI:197301"/>
    </reaction>
</comment>
<dbReference type="Proteomes" id="UP000245119">
    <property type="component" value="Linkage Group LG12"/>
</dbReference>
<evidence type="ECO:0000256" key="23">
    <source>
        <dbReference type="ARBA" id="ARBA00043825"/>
    </source>
</evidence>
<evidence type="ECO:0000256" key="20">
    <source>
        <dbReference type="ARBA" id="ARBA00043758"/>
    </source>
</evidence>
<evidence type="ECO:0000256" key="33">
    <source>
        <dbReference type="ARBA" id="ARBA00048916"/>
    </source>
</evidence>
<evidence type="ECO:0000256" key="11">
    <source>
        <dbReference type="ARBA" id="ARBA00041662"/>
    </source>
</evidence>
<name>A0A2T7NH01_POMCA</name>
<evidence type="ECO:0000256" key="18">
    <source>
        <dbReference type="ARBA" id="ARBA00043749"/>
    </source>
</evidence>
<dbReference type="AlphaFoldDB" id="A0A2T7NH01"/>
<evidence type="ECO:0000256" key="27">
    <source>
        <dbReference type="ARBA" id="ARBA00044258"/>
    </source>
</evidence>
<dbReference type="GO" id="GO:0019481">
    <property type="term" value="P:L-alanine catabolic process, by transamination"/>
    <property type="evidence" value="ECO:0007669"/>
    <property type="project" value="TreeGrafter"/>
</dbReference>
<comment type="function">
    <text evidence="35">Multifunctional aminotransferase with a broad substrate specificity. Catalyzes the conversion of glyoxylate to glycine using alanine as the amino donor. Catalyzes metabolism of not L- but the D-isomer of D-beta-aminoisobutyric acid to generate 2-methyl-3-oxopropanoate and alanine. Catalyzes the transfer of the amino group from beta-alanine to pyruvate to yield L-alanine and 3-oxopropanoate. Can metabolize NG-monomethyl-L-arginine (NMMA), asymmetric NG,NG-dimethyl-L-arginine (ADMA) and symmetric NG,N'G-dimethyl-L-arginine (SDMA). ADMA is a potent inhibitor of nitric-oxide (NO) synthase, and this activity provides mechanism through which the kidney regulates blood pressure.</text>
</comment>
<dbReference type="EC" id="2.6.1.18" evidence="25"/>
<evidence type="ECO:0000256" key="5">
    <source>
        <dbReference type="ARBA" id="ARBA00013049"/>
    </source>
</evidence>
<evidence type="ECO:0000256" key="31">
    <source>
        <dbReference type="ARBA" id="ARBA00048560"/>
    </source>
</evidence>
<comment type="similarity">
    <text evidence="3">Belongs to the class-III pyridoxal-phosphate-dependent aminotransferase family.</text>
</comment>
<evidence type="ECO:0000256" key="14">
    <source>
        <dbReference type="ARBA" id="ARBA00042669"/>
    </source>
</evidence>
<sequence length="248" mass="27222">MPHIGRQTVAGTIFESWCVGGSLPFFITLYDPNTSSSTRILYWDEVKGKSEGVYMCVYAIEEDGTQKICADVGTYFINELIKLRDEFEVVGDVRGKGLMIGMELVTDKESRKPLPAEDVAAIWEDTKDMGILIGKGGLYGNVSLPMNSGLNGVDACCEEDTAKEQGVLECVSSSGAHHDPLRLGEEWCDMLAPCREKSSNSPNEVSLRLGPDLKGGRRQDESFMDFMDSPTSPPHSLWPAGGDKREEN</sequence>
<evidence type="ECO:0000256" key="17">
    <source>
        <dbReference type="ARBA" id="ARBA00043726"/>
    </source>
</evidence>
<dbReference type="EC" id="2.6.1.40" evidence="9"/>
<dbReference type="InterPro" id="IPR015422">
    <property type="entry name" value="PyrdxlP-dep_Trfase_small"/>
</dbReference>
<evidence type="ECO:0000256" key="36">
    <source>
        <dbReference type="SAM" id="MobiDB-lite"/>
    </source>
</evidence>
<comment type="caution">
    <text evidence="37">The sequence shown here is derived from an EMBL/GenBank/DDBJ whole genome shotgun (WGS) entry which is preliminary data.</text>
</comment>
<evidence type="ECO:0000256" key="6">
    <source>
        <dbReference type="ARBA" id="ARBA00022576"/>
    </source>
</evidence>
<dbReference type="GO" id="GO:0009436">
    <property type="term" value="P:glyoxylate catabolic process"/>
    <property type="evidence" value="ECO:0007669"/>
    <property type="project" value="TreeGrafter"/>
</dbReference>
<reference evidence="37 38" key="1">
    <citation type="submission" date="2018-04" db="EMBL/GenBank/DDBJ databases">
        <title>The genome of golden apple snail Pomacea canaliculata provides insight into stress tolerance and invasive adaptation.</title>
        <authorList>
            <person name="Liu C."/>
            <person name="Liu B."/>
            <person name="Ren Y."/>
            <person name="Zhang Y."/>
            <person name="Wang H."/>
            <person name="Li S."/>
            <person name="Jiang F."/>
            <person name="Yin L."/>
            <person name="Zhang G."/>
            <person name="Qian W."/>
            <person name="Fan W."/>
        </authorList>
    </citation>
    <scope>NUCLEOTIDE SEQUENCE [LARGE SCALE GENOMIC DNA]</scope>
    <source>
        <strain evidence="37">SZHN2017</strain>
        <tissue evidence="37">Muscle</tissue>
    </source>
</reference>
<comment type="catalytic activity">
    <reaction evidence="23">
        <text>3-oxopropanoate + L-alanine = beta-alanine + pyruvate</text>
        <dbReference type="Rhea" id="RHEA:14077"/>
        <dbReference type="ChEBI" id="CHEBI:15361"/>
        <dbReference type="ChEBI" id="CHEBI:33190"/>
        <dbReference type="ChEBI" id="CHEBI:57966"/>
        <dbReference type="ChEBI" id="CHEBI:57972"/>
        <dbReference type="EC" id="2.6.1.18"/>
    </reaction>
    <physiologicalReaction direction="right-to-left" evidence="23">
        <dbReference type="Rhea" id="RHEA:14079"/>
    </physiologicalReaction>
</comment>
<evidence type="ECO:0000256" key="22">
    <source>
        <dbReference type="ARBA" id="ARBA00043798"/>
    </source>
</evidence>
<dbReference type="GO" id="GO:0008453">
    <property type="term" value="F:alanine-glyoxylate transaminase activity"/>
    <property type="evidence" value="ECO:0007669"/>
    <property type="project" value="UniProtKB-EC"/>
</dbReference>
<evidence type="ECO:0000313" key="37">
    <source>
        <dbReference type="EMBL" id="PVD20454.1"/>
    </source>
</evidence>
<dbReference type="EMBL" id="PZQS01000012">
    <property type="protein sequence ID" value="PVD20454.1"/>
    <property type="molecule type" value="Genomic_DNA"/>
</dbReference>
<evidence type="ECO:0000256" key="13">
    <source>
        <dbReference type="ARBA" id="ARBA00042611"/>
    </source>
</evidence>
<evidence type="ECO:0000256" key="16">
    <source>
        <dbReference type="ARBA" id="ARBA00043679"/>
    </source>
</evidence>
<protein>
    <recommendedName>
        <fullName evidence="10">Alanine--glyoxylate aminotransferase 2, mitochondrial</fullName>
        <ecNumber evidence="25">2.6.1.18</ecNumber>
        <ecNumber evidence="9">2.6.1.40</ecNumber>
        <ecNumber evidence="5">2.6.1.44</ecNumber>
    </recommendedName>
    <alternativeName>
        <fullName evidence="11">(R)-3-amino-2-methylpropionate--pyruvate transaminase</fullName>
    </alternativeName>
    <alternativeName>
        <fullName evidence="13">Beta-ALAAT II</fullName>
    </alternativeName>
    <alternativeName>
        <fullName evidence="14">Beta-alanine-pyruvate aminotransferase</fullName>
    </alternativeName>
    <alternativeName>
        <fullName evidence="27">D-3-aminoisobutyrate-pyruvate aminotransferase</fullName>
    </alternativeName>
    <alternativeName>
        <fullName evidence="12">D-AIBAT</fullName>
    </alternativeName>
    <alternativeName>
        <fullName evidence="26">D-beta-aminoisobutyrate-pyruvate aminotransferase</fullName>
    </alternativeName>
</protein>
<evidence type="ECO:0000256" key="24">
    <source>
        <dbReference type="ARBA" id="ARBA00043826"/>
    </source>
</evidence>
<dbReference type="GO" id="GO:0005739">
    <property type="term" value="C:mitochondrion"/>
    <property type="evidence" value="ECO:0007669"/>
    <property type="project" value="UniProtKB-SubCell"/>
</dbReference>
<dbReference type="InterPro" id="IPR005814">
    <property type="entry name" value="Aminotrans_3"/>
</dbReference>
<evidence type="ECO:0000256" key="25">
    <source>
        <dbReference type="ARBA" id="ARBA00044055"/>
    </source>
</evidence>
<evidence type="ECO:0000256" key="15">
    <source>
        <dbReference type="ARBA" id="ARBA00043669"/>
    </source>
</evidence>
<evidence type="ECO:0000256" key="4">
    <source>
        <dbReference type="ARBA" id="ARBA00011881"/>
    </source>
</evidence>
<dbReference type="PANTHER" id="PTHR45688">
    <property type="match status" value="1"/>
</dbReference>
<evidence type="ECO:0000256" key="12">
    <source>
        <dbReference type="ARBA" id="ARBA00041845"/>
    </source>
</evidence>
<comment type="catalytic activity">
    <reaction evidence="17">
        <text>(R)-3-amino-2-methylpropanoate + pyruvate = 2-methyl-3-oxopropanoate + L-alanine</text>
        <dbReference type="Rhea" id="RHEA:18393"/>
        <dbReference type="ChEBI" id="CHEBI:15361"/>
        <dbReference type="ChEBI" id="CHEBI:57700"/>
        <dbReference type="ChEBI" id="CHEBI:57731"/>
        <dbReference type="ChEBI" id="CHEBI:57972"/>
        <dbReference type="EC" id="2.6.1.40"/>
    </reaction>
    <physiologicalReaction direction="left-to-right" evidence="17">
        <dbReference type="Rhea" id="RHEA:18394"/>
    </physiologicalReaction>
</comment>
<feature type="region of interest" description="Disordered" evidence="36">
    <location>
        <begin position="195"/>
        <end position="248"/>
    </location>
</feature>
<comment type="catalytic activity">
    <reaction evidence="18">
        <text>N(omega),N(omega)-dimethyl-L-arginine + oxaloacetate = 5-(3,3-dimethylguanidino)-2-oxopentanoate + L-aspartate</text>
        <dbReference type="Rhea" id="RHEA:77343"/>
        <dbReference type="ChEBI" id="CHEBI:16452"/>
        <dbReference type="ChEBI" id="CHEBI:29991"/>
        <dbReference type="ChEBI" id="CHEBI:58326"/>
        <dbReference type="ChEBI" id="CHEBI:197301"/>
    </reaction>
</comment>
<evidence type="ECO:0000256" key="2">
    <source>
        <dbReference type="ARBA" id="ARBA00004173"/>
    </source>
</evidence>
<dbReference type="PANTHER" id="PTHR45688:SF3">
    <property type="entry name" value="ALANINE--GLYOXYLATE AMINOTRANSFERASE 2, MITOCHONDRIAL"/>
    <property type="match status" value="1"/>
</dbReference>
<comment type="catalytic activity">
    <reaction evidence="33">
        <text>oxaloacetate + L-alanine = L-aspartate + pyruvate</text>
        <dbReference type="Rhea" id="RHEA:77347"/>
        <dbReference type="ChEBI" id="CHEBI:15361"/>
        <dbReference type="ChEBI" id="CHEBI:16452"/>
        <dbReference type="ChEBI" id="CHEBI:29991"/>
        <dbReference type="ChEBI" id="CHEBI:57972"/>
    </reaction>
</comment>
<organism evidence="37 38">
    <name type="scientific">Pomacea canaliculata</name>
    <name type="common">Golden apple snail</name>
    <dbReference type="NCBI Taxonomy" id="400727"/>
    <lineage>
        <taxon>Eukaryota</taxon>
        <taxon>Metazoa</taxon>
        <taxon>Spiralia</taxon>
        <taxon>Lophotrochozoa</taxon>
        <taxon>Mollusca</taxon>
        <taxon>Gastropoda</taxon>
        <taxon>Caenogastropoda</taxon>
        <taxon>Architaenioglossa</taxon>
        <taxon>Ampullarioidea</taxon>
        <taxon>Ampullariidae</taxon>
        <taxon>Pomacea</taxon>
    </lineage>
</organism>
<evidence type="ECO:0000256" key="19">
    <source>
        <dbReference type="ARBA" id="ARBA00043751"/>
    </source>
</evidence>
<dbReference type="GO" id="GO:0016223">
    <property type="term" value="F:beta-alanine:pyruvate transaminase activity"/>
    <property type="evidence" value="ECO:0007669"/>
    <property type="project" value="UniProtKB-EC"/>
</dbReference>
<evidence type="ECO:0000256" key="35">
    <source>
        <dbReference type="ARBA" id="ARBA00058068"/>
    </source>
</evidence>
<keyword evidence="6" id="KW-0032">Aminotransferase</keyword>
<evidence type="ECO:0000256" key="8">
    <source>
        <dbReference type="ARBA" id="ARBA00033660"/>
    </source>
</evidence>
<evidence type="ECO:0000313" key="38">
    <source>
        <dbReference type="Proteomes" id="UP000245119"/>
    </source>
</evidence>
<evidence type="ECO:0000256" key="29">
    <source>
        <dbReference type="ARBA" id="ARBA00048264"/>
    </source>
</evidence>
<evidence type="ECO:0000256" key="1">
    <source>
        <dbReference type="ARBA" id="ARBA00001933"/>
    </source>
</evidence>
<dbReference type="EC" id="2.6.1.44" evidence="5"/>
<evidence type="ECO:0000256" key="30">
    <source>
        <dbReference type="ARBA" id="ARBA00048500"/>
    </source>
</evidence>
<comment type="catalytic activity">
    <reaction evidence="21">
        <text>L-ornithine + pyruvate = 5-amino-2-oxopentanoate + L-alanine</text>
        <dbReference type="Rhea" id="RHEA:77327"/>
        <dbReference type="ChEBI" id="CHEBI:15361"/>
        <dbReference type="ChEBI" id="CHEBI:46911"/>
        <dbReference type="ChEBI" id="CHEBI:57972"/>
        <dbReference type="ChEBI" id="CHEBI:58802"/>
    </reaction>
</comment>
<evidence type="ECO:0000256" key="34">
    <source>
        <dbReference type="ARBA" id="ARBA00049480"/>
    </source>
</evidence>
<comment type="subcellular location">
    <subcellularLocation>
        <location evidence="2">Mitochondrion</location>
    </subcellularLocation>
</comment>
<comment type="catalytic activity">
    <reaction evidence="8">
        <text>glyoxylate + L-alanine = glycine + pyruvate</text>
        <dbReference type="Rhea" id="RHEA:24248"/>
        <dbReference type="ChEBI" id="CHEBI:15361"/>
        <dbReference type="ChEBI" id="CHEBI:36655"/>
        <dbReference type="ChEBI" id="CHEBI:57305"/>
        <dbReference type="ChEBI" id="CHEBI:57972"/>
        <dbReference type="EC" id="2.6.1.44"/>
    </reaction>
    <physiologicalReaction direction="left-to-right" evidence="8">
        <dbReference type="Rhea" id="RHEA:24249"/>
    </physiologicalReaction>
</comment>
<proteinExistence type="inferred from homology"/>
<evidence type="ECO:0000256" key="26">
    <source>
        <dbReference type="ARBA" id="ARBA00044257"/>
    </source>
</evidence>
<gene>
    <name evidence="37" type="ORF">C0Q70_18610</name>
</gene>
<evidence type="ECO:0000256" key="21">
    <source>
        <dbReference type="ARBA" id="ARBA00043777"/>
    </source>
</evidence>
<comment type="catalytic activity">
    <reaction evidence="28">
        <text>N(omega),N(omega)-dimethyl-L-arginine + glyoxylate = 5-(3,3-dimethylguanidino)-2-oxopentanoate + glycine</text>
        <dbReference type="Rhea" id="RHEA:77311"/>
        <dbReference type="ChEBI" id="CHEBI:36655"/>
        <dbReference type="ChEBI" id="CHEBI:57305"/>
        <dbReference type="ChEBI" id="CHEBI:58326"/>
        <dbReference type="ChEBI" id="CHEBI:197301"/>
    </reaction>
</comment>
<evidence type="ECO:0000256" key="32">
    <source>
        <dbReference type="ARBA" id="ARBA00048760"/>
    </source>
</evidence>
<comment type="catalytic activity">
    <reaction evidence="15">
        <text>N(omega),N(omega)-dimethyl-L-arginine + pyruvate = 5-(3,3-dimethylguanidino)-2-oxopentanoate + L-alanine</text>
        <dbReference type="Rhea" id="RHEA:77303"/>
        <dbReference type="ChEBI" id="CHEBI:15361"/>
        <dbReference type="ChEBI" id="CHEBI:57972"/>
        <dbReference type="ChEBI" id="CHEBI:58326"/>
        <dbReference type="ChEBI" id="CHEBI:197301"/>
    </reaction>
</comment>
<comment type="catalytic activity">
    <reaction evidence="29">
        <text>L-ornithine + glyoxylate = 5-amino-2-oxopentanoate + glycine</text>
        <dbReference type="Rhea" id="RHEA:77331"/>
        <dbReference type="ChEBI" id="CHEBI:36655"/>
        <dbReference type="ChEBI" id="CHEBI:46911"/>
        <dbReference type="ChEBI" id="CHEBI:57305"/>
        <dbReference type="ChEBI" id="CHEBI:58802"/>
    </reaction>
</comment>
<comment type="cofactor">
    <cofactor evidence="1">
        <name>pyridoxal 5'-phosphate</name>
        <dbReference type="ChEBI" id="CHEBI:597326"/>
    </cofactor>
</comment>
<dbReference type="SUPFAM" id="SSF53383">
    <property type="entry name" value="PLP-dependent transferases"/>
    <property type="match status" value="1"/>
</dbReference>